<evidence type="ECO:0000259" key="2">
    <source>
        <dbReference type="PROSITE" id="PS50878"/>
    </source>
</evidence>
<comment type="similarity">
    <text evidence="1">Belongs to the bacterial reverse transcriptase family.</text>
</comment>
<organism evidence="3 4">
    <name type="scientific">Desulfonema limicola</name>
    <dbReference type="NCBI Taxonomy" id="45656"/>
    <lineage>
        <taxon>Bacteria</taxon>
        <taxon>Pseudomonadati</taxon>
        <taxon>Thermodesulfobacteriota</taxon>
        <taxon>Desulfobacteria</taxon>
        <taxon>Desulfobacterales</taxon>
        <taxon>Desulfococcaceae</taxon>
        <taxon>Desulfonema</taxon>
    </lineage>
</organism>
<evidence type="ECO:0000313" key="3">
    <source>
        <dbReference type="EMBL" id="QTA80915.1"/>
    </source>
</evidence>
<evidence type="ECO:0000313" key="4">
    <source>
        <dbReference type="Proteomes" id="UP000663720"/>
    </source>
</evidence>
<dbReference type="GO" id="GO:0003964">
    <property type="term" value="F:RNA-directed DNA polymerase activity"/>
    <property type="evidence" value="ECO:0007669"/>
    <property type="project" value="UniProtKB-KW"/>
</dbReference>
<dbReference type="AlphaFoldDB" id="A0A975B985"/>
<evidence type="ECO:0000256" key="1">
    <source>
        <dbReference type="ARBA" id="ARBA00034120"/>
    </source>
</evidence>
<dbReference type="InterPro" id="IPR000477">
    <property type="entry name" value="RT_dom"/>
</dbReference>
<dbReference type="PROSITE" id="PS50878">
    <property type="entry name" value="RT_POL"/>
    <property type="match status" value="1"/>
</dbReference>
<dbReference type="InterPro" id="IPR051083">
    <property type="entry name" value="GrpII_Intron_Splice-Mob/Def"/>
</dbReference>
<proteinExistence type="inferred from homology"/>
<accession>A0A975B985</accession>
<keyword evidence="3" id="KW-0695">RNA-directed DNA polymerase</keyword>
<feature type="domain" description="Reverse transcriptase" evidence="2">
    <location>
        <begin position="1"/>
        <end position="165"/>
    </location>
</feature>
<gene>
    <name evidence="3" type="ORF">dnl_32320</name>
</gene>
<sequence>MNICEPFLESYSIFDSYACRKNKGTRKALSKAQTFARQYKWYLKLDIRKYFNSIDHKIMMNLLSRRFNDRELLHLFDKILQTYHTEPGKGLPIGNLISQHLANFYLGLLDHRIKDDWGIRGYIRYMDDFIIFKNSKENLKASSRNNIGFRLVLSQLTRLQQKQTC</sequence>
<protein>
    <submittedName>
        <fullName evidence="3">Reverse transcriptase</fullName>
    </submittedName>
</protein>
<reference evidence="3" key="1">
    <citation type="journal article" date="2021" name="Microb. Physiol.">
        <title>Proteogenomic Insights into the Physiology of Marine, Sulfate-Reducing, Filamentous Desulfonema limicola and Desulfonema magnum.</title>
        <authorList>
            <person name="Schnaars V."/>
            <person name="Wohlbrand L."/>
            <person name="Scheve S."/>
            <person name="Hinrichs C."/>
            <person name="Reinhardt R."/>
            <person name="Rabus R."/>
        </authorList>
    </citation>
    <scope>NUCLEOTIDE SEQUENCE</scope>
    <source>
        <strain evidence="3">5ac10</strain>
    </source>
</reference>
<dbReference type="Proteomes" id="UP000663720">
    <property type="component" value="Chromosome"/>
</dbReference>
<dbReference type="SUPFAM" id="SSF56672">
    <property type="entry name" value="DNA/RNA polymerases"/>
    <property type="match status" value="1"/>
</dbReference>
<dbReference type="PANTHER" id="PTHR34047:SF8">
    <property type="entry name" value="PROTEIN YKFC"/>
    <property type="match status" value="1"/>
</dbReference>
<dbReference type="KEGG" id="dli:dnl_32320"/>
<dbReference type="InterPro" id="IPR043502">
    <property type="entry name" value="DNA/RNA_pol_sf"/>
</dbReference>
<keyword evidence="3" id="KW-0548">Nucleotidyltransferase</keyword>
<keyword evidence="3" id="KW-0808">Transferase</keyword>
<dbReference type="Pfam" id="PF00078">
    <property type="entry name" value="RVT_1"/>
    <property type="match status" value="1"/>
</dbReference>
<dbReference type="EMBL" id="CP061799">
    <property type="protein sequence ID" value="QTA80915.1"/>
    <property type="molecule type" value="Genomic_DNA"/>
</dbReference>
<dbReference type="PANTHER" id="PTHR34047">
    <property type="entry name" value="NUCLEAR INTRON MATURASE 1, MITOCHONDRIAL-RELATED"/>
    <property type="match status" value="1"/>
</dbReference>
<keyword evidence="4" id="KW-1185">Reference proteome</keyword>
<name>A0A975B985_9BACT</name>